<dbReference type="KEGG" id="xcb:XC_2427"/>
<dbReference type="AlphaFoldDB" id="A0A0H2X823"/>
<evidence type="ECO:0000313" key="3">
    <source>
        <dbReference type="Proteomes" id="UP000000420"/>
    </source>
</evidence>
<dbReference type="HOGENOM" id="CLU_1721347_0_0_6"/>
<organism evidence="2 3">
    <name type="scientific">Xanthomonas campestris pv. campestris (strain 8004)</name>
    <dbReference type="NCBI Taxonomy" id="314565"/>
    <lineage>
        <taxon>Bacteria</taxon>
        <taxon>Pseudomonadati</taxon>
        <taxon>Pseudomonadota</taxon>
        <taxon>Gammaproteobacteria</taxon>
        <taxon>Lysobacterales</taxon>
        <taxon>Lysobacteraceae</taxon>
        <taxon>Xanthomonas</taxon>
    </lineage>
</organism>
<dbReference type="EMBL" id="CP000050">
    <property type="protein sequence ID" value="AAY49477.1"/>
    <property type="molecule type" value="Genomic_DNA"/>
</dbReference>
<name>A0A0H2X823_XANC8</name>
<protein>
    <submittedName>
        <fullName evidence="2">Uncharacterized protein</fullName>
    </submittedName>
</protein>
<accession>A0A0H2X823</accession>
<dbReference type="Proteomes" id="UP000000420">
    <property type="component" value="Chromosome"/>
</dbReference>
<evidence type="ECO:0000313" key="2">
    <source>
        <dbReference type="EMBL" id="AAY49477.1"/>
    </source>
</evidence>
<sequence>MAIVSGAPIAPKTRKYSCIPTDAEISAFTGMHCARLYTQALAQSWHCPSCGRHIQQLIRWTEIKGPSWRARFGDAHGMGFTITLTQHHCHGKGRFAETLICGDCNSADGAVKRKLRLPASWSFSPQEIGQFVTVTPHSGRTTIDYTKAHNIYDFATMRDPLGKL</sequence>
<gene>
    <name evidence="2" type="ordered locus">XC_2427</name>
</gene>
<reference evidence="2 3" key="1">
    <citation type="journal article" date="2005" name="Genome Res.">
        <title>Comparative and functional genomic analyses of the pathogenicity of phytopathogen Xanthomonas campestris pv. campestris.</title>
        <authorList>
            <person name="Qian W."/>
            <person name="Jia Y."/>
            <person name="Ren S.X."/>
            <person name="He Y.Q."/>
            <person name="Feng J.X."/>
            <person name="Lu L.F."/>
            <person name="Sun Q."/>
            <person name="Ying G."/>
            <person name="Tang D.J."/>
            <person name="Tang H."/>
            <person name="Wu W."/>
            <person name="Hao P."/>
            <person name="Wang L."/>
            <person name="Jiang B.L."/>
            <person name="Zeng S."/>
            <person name="Gu W.Y."/>
            <person name="Lu G."/>
            <person name="Rong L."/>
            <person name="Tian Y."/>
            <person name="Yao Z."/>
            <person name="Fu G."/>
            <person name="Chen B."/>
            <person name="Fang R."/>
            <person name="Qiang B."/>
            <person name="Chen Z."/>
            <person name="Zhao G.P."/>
            <person name="Tang J.L."/>
            <person name="He C."/>
        </authorList>
    </citation>
    <scope>NUCLEOTIDE SEQUENCE [LARGE SCALE GENOMIC DNA]</scope>
    <source>
        <strain evidence="2 3">8004</strain>
    </source>
</reference>
<dbReference type="GO" id="GO:0046872">
    <property type="term" value="F:metal ion binding"/>
    <property type="evidence" value="ECO:0007669"/>
    <property type="project" value="UniProtKB-KW"/>
</dbReference>
<evidence type="ECO:0000256" key="1">
    <source>
        <dbReference type="ARBA" id="ARBA00022723"/>
    </source>
</evidence>
<keyword evidence="1" id="KW-0479">Metal-binding</keyword>
<dbReference type="InterPro" id="IPR018527">
    <property type="entry name" value="Rubredoxin_Fe_BS"/>
</dbReference>
<dbReference type="PROSITE" id="PS00202">
    <property type="entry name" value="RUBREDOXIN"/>
    <property type="match status" value="1"/>
</dbReference>
<proteinExistence type="predicted"/>